<proteinExistence type="predicted"/>
<keyword evidence="1" id="KW-0645">Protease</keyword>
<comment type="caution">
    <text evidence="1">The sequence shown here is derived from an EMBL/GenBank/DDBJ whole genome shotgun (WGS) entry which is preliminary data.</text>
</comment>
<reference evidence="1 2" key="1">
    <citation type="submission" date="2021-06" db="EMBL/GenBank/DDBJ databases">
        <title>Caerostris extrusa draft genome.</title>
        <authorList>
            <person name="Kono N."/>
            <person name="Arakawa K."/>
        </authorList>
    </citation>
    <scope>NUCLEOTIDE SEQUENCE [LARGE SCALE GENOMIC DNA]</scope>
</reference>
<dbReference type="EMBL" id="BPLR01003426">
    <property type="protein sequence ID" value="GIX84418.1"/>
    <property type="molecule type" value="Genomic_DNA"/>
</dbReference>
<evidence type="ECO:0000313" key="1">
    <source>
        <dbReference type="EMBL" id="GIX84418.1"/>
    </source>
</evidence>
<sequence length="145" mass="16114">MVKGKGFQLVSRECNSVTGCLGQRDTFQLCDAPSSANTCGAMKSVDQYANEVCQRYRVKYPTVLSGKGRQLPPQPGNPHSACIVACQDRVWQDTHYQMDVYEDGKFPFGTDCSPDHRTKAYCLNGRCLVGDFPPPPPLLICHKLR</sequence>
<keyword evidence="1" id="KW-0482">Metalloprotease</keyword>
<dbReference type="AlphaFoldDB" id="A0AAV4NID6"/>
<protein>
    <submittedName>
        <fullName evidence="1">A disintegrin and metalloproteinase with thrombospondin motifs adt-2</fullName>
    </submittedName>
</protein>
<evidence type="ECO:0000313" key="2">
    <source>
        <dbReference type="Proteomes" id="UP001054945"/>
    </source>
</evidence>
<gene>
    <name evidence="1" type="primary">adt-2</name>
    <name evidence="1" type="ORF">CEXT_185321</name>
</gene>
<organism evidence="1 2">
    <name type="scientific">Caerostris extrusa</name>
    <name type="common">Bark spider</name>
    <name type="synonym">Caerostris bankana</name>
    <dbReference type="NCBI Taxonomy" id="172846"/>
    <lineage>
        <taxon>Eukaryota</taxon>
        <taxon>Metazoa</taxon>
        <taxon>Ecdysozoa</taxon>
        <taxon>Arthropoda</taxon>
        <taxon>Chelicerata</taxon>
        <taxon>Arachnida</taxon>
        <taxon>Araneae</taxon>
        <taxon>Araneomorphae</taxon>
        <taxon>Entelegynae</taxon>
        <taxon>Araneoidea</taxon>
        <taxon>Araneidae</taxon>
        <taxon>Caerostris</taxon>
    </lineage>
</organism>
<dbReference type="Proteomes" id="UP001054945">
    <property type="component" value="Unassembled WGS sequence"/>
</dbReference>
<dbReference type="GO" id="GO:0008237">
    <property type="term" value="F:metallopeptidase activity"/>
    <property type="evidence" value="ECO:0007669"/>
    <property type="project" value="UniProtKB-KW"/>
</dbReference>
<keyword evidence="2" id="KW-1185">Reference proteome</keyword>
<name>A0AAV4NID6_CAEEX</name>
<accession>A0AAV4NID6</accession>
<keyword evidence="1" id="KW-0378">Hydrolase</keyword>